<sequence length="294" mass="32905">MEPETKTKKIETLADDMAKVLKENKDGLIQKVIHEEEEHEEEKKQFSPESPQNKRFLLGGSVFLLLAFGALLYFILNKEAFTVEVAPQFAPLIFTDHYSTVNIGELTKEEIAGGILLKIGETGVEKGGIEGVYLAEGKKILGLSDFSARIGSTLKATEDNFLSENFLLGIFVTKTKPFRTEDKTLPKAEGDLFFLLKTRSFTDVFTDLQIWEEKMFADLHDFFGVPVNAETAYLLTKDFVDGIIHNKNARILYDTLGGIVMMYVYADETSVIITDSPEATGEVILRLSGSRIKK</sequence>
<evidence type="ECO:0000256" key="2">
    <source>
        <dbReference type="SAM" id="Phobius"/>
    </source>
</evidence>
<name>A0A1F6V7Q8_9BACT</name>
<dbReference type="AlphaFoldDB" id="A0A1F6V7Q8"/>
<protein>
    <submittedName>
        <fullName evidence="3">Uncharacterized protein</fullName>
    </submittedName>
</protein>
<evidence type="ECO:0000313" key="4">
    <source>
        <dbReference type="Proteomes" id="UP000177370"/>
    </source>
</evidence>
<keyword evidence="2" id="KW-0472">Membrane</keyword>
<comment type="caution">
    <text evidence="3">The sequence shown here is derived from an EMBL/GenBank/DDBJ whole genome shotgun (WGS) entry which is preliminary data.</text>
</comment>
<reference evidence="3 4" key="1">
    <citation type="journal article" date="2016" name="Nat. Commun.">
        <title>Thousands of microbial genomes shed light on interconnected biogeochemical processes in an aquifer system.</title>
        <authorList>
            <person name="Anantharaman K."/>
            <person name="Brown C.T."/>
            <person name="Hug L.A."/>
            <person name="Sharon I."/>
            <person name="Castelle C.J."/>
            <person name="Probst A.J."/>
            <person name="Thomas B.C."/>
            <person name="Singh A."/>
            <person name="Wilkins M.J."/>
            <person name="Karaoz U."/>
            <person name="Brodie E.L."/>
            <person name="Williams K.H."/>
            <person name="Hubbard S.S."/>
            <person name="Banfield J.F."/>
        </authorList>
    </citation>
    <scope>NUCLEOTIDE SEQUENCE [LARGE SCALE GENOMIC DNA]</scope>
</reference>
<gene>
    <name evidence="3" type="ORF">A2647_02465</name>
</gene>
<feature type="transmembrane region" description="Helical" evidence="2">
    <location>
        <begin position="56"/>
        <end position="76"/>
    </location>
</feature>
<keyword evidence="1" id="KW-0175">Coiled coil</keyword>
<organism evidence="3 4">
    <name type="scientific">Candidatus Nomurabacteria bacterium RIFCSPHIGHO2_01_FULL_40_24b</name>
    <dbReference type="NCBI Taxonomy" id="1801739"/>
    <lineage>
        <taxon>Bacteria</taxon>
        <taxon>Candidatus Nomuraibacteriota</taxon>
    </lineage>
</organism>
<dbReference type="EMBL" id="MFTP01000013">
    <property type="protein sequence ID" value="OGI65727.1"/>
    <property type="molecule type" value="Genomic_DNA"/>
</dbReference>
<accession>A0A1F6V7Q8</accession>
<keyword evidence="2" id="KW-0812">Transmembrane</keyword>
<keyword evidence="2" id="KW-1133">Transmembrane helix</keyword>
<feature type="coiled-coil region" evidence="1">
    <location>
        <begin position="18"/>
        <end position="45"/>
    </location>
</feature>
<dbReference type="Proteomes" id="UP000177370">
    <property type="component" value="Unassembled WGS sequence"/>
</dbReference>
<proteinExistence type="predicted"/>
<evidence type="ECO:0000256" key="1">
    <source>
        <dbReference type="SAM" id="Coils"/>
    </source>
</evidence>
<evidence type="ECO:0000313" key="3">
    <source>
        <dbReference type="EMBL" id="OGI65727.1"/>
    </source>
</evidence>